<dbReference type="eggNOG" id="COG2259">
    <property type="taxonomic scope" value="Bacteria"/>
</dbReference>
<dbReference type="GO" id="GO:0016020">
    <property type="term" value="C:membrane"/>
    <property type="evidence" value="ECO:0007669"/>
    <property type="project" value="UniProtKB-SubCell"/>
</dbReference>
<dbReference type="EMBL" id="CP003221">
    <property type="protein sequence ID" value="EGJ49562.1"/>
    <property type="molecule type" value="Genomic_DNA"/>
</dbReference>
<dbReference type="AlphaFoldDB" id="F3YYB8"/>
<evidence type="ECO:0000256" key="2">
    <source>
        <dbReference type="ARBA" id="ARBA00022692"/>
    </source>
</evidence>
<name>F3YYB8_DESAF</name>
<keyword evidence="8" id="KW-1185">Reference proteome</keyword>
<reference evidence="7 8" key="1">
    <citation type="journal article" date="2011" name="J. Bacteriol.">
        <title>Genome sequence of the mercury-methylating and pleomorphic Desulfovibrio africanus Strain Walvis Bay.</title>
        <authorList>
            <person name="Brown S.D."/>
            <person name="Wall J.D."/>
            <person name="Kucken A.M."/>
            <person name="Gilmour C.C."/>
            <person name="Podar M."/>
            <person name="Brandt C.C."/>
            <person name="Teshima H."/>
            <person name="Detter J.C."/>
            <person name="Han C.S."/>
            <person name="Land M.L."/>
            <person name="Lucas S."/>
            <person name="Han J."/>
            <person name="Pennacchio L."/>
            <person name="Nolan M."/>
            <person name="Pitluck S."/>
            <person name="Woyke T."/>
            <person name="Goodwin L."/>
            <person name="Palumbo A.V."/>
            <person name="Elias D.A."/>
        </authorList>
    </citation>
    <scope>NUCLEOTIDE SEQUENCE [LARGE SCALE GENOMIC DNA]</scope>
    <source>
        <strain evidence="7 8">Walvis Bay</strain>
    </source>
</reference>
<accession>F3YYB8</accession>
<keyword evidence="3 5" id="KW-1133">Transmembrane helix</keyword>
<organism evidence="7 8">
    <name type="scientific">Desulfocurvibacter africanus subsp. africanus str. Walvis Bay</name>
    <dbReference type="NCBI Taxonomy" id="690850"/>
    <lineage>
        <taxon>Bacteria</taxon>
        <taxon>Pseudomonadati</taxon>
        <taxon>Thermodesulfobacteriota</taxon>
        <taxon>Desulfovibrionia</taxon>
        <taxon>Desulfovibrionales</taxon>
        <taxon>Desulfovibrionaceae</taxon>
        <taxon>Desulfocurvibacter</taxon>
    </lineage>
</organism>
<keyword evidence="4 5" id="KW-0472">Membrane</keyword>
<evidence type="ECO:0000313" key="8">
    <source>
        <dbReference type="Proteomes" id="UP000007844"/>
    </source>
</evidence>
<evidence type="ECO:0000256" key="3">
    <source>
        <dbReference type="ARBA" id="ARBA00022989"/>
    </source>
</evidence>
<dbReference type="Proteomes" id="UP000007844">
    <property type="component" value="Chromosome"/>
</dbReference>
<evidence type="ECO:0000256" key="5">
    <source>
        <dbReference type="SAM" id="Phobius"/>
    </source>
</evidence>
<evidence type="ECO:0000256" key="1">
    <source>
        <dbReference type="ARBA" id="ARBA00004141"/>
    </source>
</evidence>
<evidence type="ECO:0000259" key="6">
    <source>
        <dbReference type="Pfam" id="PF07291"/>
    </source>
</evidence>
<evidence type="ECO:0000313" key="7">
    <source>
        <dbReference type="EMBL" id="EGJ49562.1"/>
    </source>
</evidence>
<protein>
    <submittedName>
        <fullName evidence="7">DoxX family protein</fullName>
    </submittedName>
</protein>
<gene>
    <name evidence="7" type="ORF">Desaf_1223</name>
</gene>
<comment type="subcellular location">
    <subcellularLocation>
        <location evidence="1">Membrane</location>
        <topology evidence="1">Multi-pass membrane protein</topology>
    </subcellularLocation>
</comment>
<feature type="transmembrane region" description="Helical" evidence="5">
    <location>
        <begin position="12"/>
        <end position="31"/>
    </location>
</feature>
<sequence length="158" mass="17872" precursor="true">MSGIPRLLSHPLLALIFRLYLGGLFVYASMYKINYAAEFAETIASYQLVPWWSVNFLAVAMPWFELVCGLLFLAGVRVRTVGLAMAGLLAMFTVAIFVNLLRDAPISCGCFHSLEDAISWRTVVRDLTWMVMALHATRFDSWLQLDKIFLQGFKEIEA</sequence>
<keyword evidence="2 5" id="KW-0812">Transmembrane</keyword>
<dbReference type="HOGENOM" id="CLU_101331_3_1_7"/>
<dbReference type="RefSeq" id="WP_014259362.1">
    <property type="nucleotide sequence ID" value="NC_016629.1"/>
</dbReference>
<dbReference type="UniPathway" id="UPA00895"/>
<feature type="transmembrane region" description="Helical" evidence="5">
    <location>
        <begin position="51"/>
        <end position="74"/>
    </location>
</feature>
<evidence type="ECO:0000256" key="4">
    <source>
        <dbReference type="ARBA" id="ARBA00023136"/>
    </source>
</evidence>
<dbReference type="Pfam" id="PF07291">
    <property type="entry name" value="MauE"/>
    <property type="match status" value="1"/>
</dbReference>
<dbReference type="InterPro" id="IPR009908">
    <property type="entry name" value="Methylamine_util_MauE"/>
</dbReference>
<feature type="transmembrane region" description="Helical" evidence="5">
    <location>
        <begin position="81"/>
        <end position="101"/>
    </location>
</feature>
<dbReference type="STRING" id="690850.Desaf_1223"/>
<dbReference type="KEGG" id="daf:Desaf_1223"/>
<proteinExistence type="predicted"/>
<dbReference type="GO" id="GO:0030416">
    <property type="term" value="P:methylamine metabolic process"/>
    <property type="evidence" value="ECO:0007669"/>
    <property type="project" value="InterPro"/>
</dbReference>
<feature type="domain" description="Methylamine utilisation protein MauE" evidence="6">
    <location>
        <begin position="12"/>
        <end position="134"/>
    </location>
</feature>